<protein>
    <submittedName>
        <fullName evidence="2">Uncharacterized protein</fullName>
    </submittedName>
</protein>
<accession>A0ABU6T9A1</accession>
<feature type="region of interest" description="Disordered" evidence="1">
    <location>
        <begin position="70"/>
        <end position="113"/>
    </location>
</feature>
<feature type="region of interest" description="Disordered" evidence="1">
    <location>
        <begin position="1"/>
        <end position="42"/>
    </location>
</feature>
<gene>
    <name evidence="2" type="ORF">PIB30_023682</name>
</gene>
<dbReference type="EMBL" id="JASCZI010090704">
    <property type="protein sequence ID" value="MED6145284.1"/>
    <property type="molecule type" value="Genomic_DNA"/>
</dbReference>
<evidence type="ECO:0000256" key="1">
    <source>
        <dbReference type="SAM" id="MobiDB-lite"/>
    </source>
</evidence>
<dbReference type="Proteomes" id="UP001341840">
    <property type="component" value="Unassembled WGS sequence"/>
</dbReference>
<feature type="compositionally biased region" description="Basic residues" evidence="1">
    <location>
        <begin position="15"/>
        <end position="40"/>
    </location>
</feature>
<evidence type="ECO:0000313" key="3">
    <source>
        <dbReference type="Proteomes" id="UP001341840"/>
    </source>
</evidence>
<organism evidence="2 3">
    <name type="scientific">Stylosanthes scabra</name>
    <dbReference type="NCBI Taxonomy" id="79078"/>
    <lineage>
        <taxon>Eukaryota</taxon>
        <taxon>Viridiplantae</taxon>
        <taxon>Streptophyta</taxon>
        <taxon>Embryophyta</taxon>
        <taxon>Tracheophyta</taxon>
        <taxon>Spermatophyta</taxon>
        <taxon>Magnoliopsida</taxon>
        <taxon>eudicotyledons</taxon>
        <taxon>Gunneridae</taxon>
        <taxon>Pentapetalae</taxon>
        <taxon>rosids</taxon>
        <taxon>fabids</taxon>
        <taxon>Fabales</taxon>
        <taxon>Fabaceae</taxon>
        <taxon>Papilionoideae</taxon>
        <taxon>50 kb inversion clade</taxon>
        <taxon>dalbergioids sensu lato</taxon>
        <taxon>Dalbergieae</taxon>
        <taxon>Pterocarpus clade</taxon>
        <taxon>Stylosanthes</taxon>
    </lineage>
</organism>
<comment type="caution">
    <text evidence="2">The sequence shown here is derived from an EMBL/GenBank/DDBJ whole genome shotgun (WGS) entry which is preliminary data.</text>
</comment>
<name>A0ABU6T9A1_9FABA</name>
<sequence length="113" mass="12625">MYQIILTGKQNQGKSKGKTSKVKAHKLQLRARKSKSKKPKVANVSQAEKIIFSQSAPILEPLVPHLAPPVPPAQFRKKQPIVRPHPTTNAPNSKKSQLFAFMPTPGFRHPNKF</sequence>
<evidence type="ECO:0000313" key="2">
    <source>
        <dbReference type="EMBL" id="MED6145284.1"/>
    </source>
</evidence>
<proteinExistence type="predicted"/>
<reference evidence="2 3" key="1">
    <citation type="journal article" date="2023" name="Plants (Basel)">
        <title>Bridging the Gap: Combining Genomics and Transcriptomics Approaches to Understand Stylosanthes scabra, an Orphan Legume from the Brazilian Caatinga.</title>
        <authorList>
            <person name="Ferreira-Neto J.R.C."/>
            <person name="da Silva M.D."/>
            <person name="Binneck E."/>
            <person name="de Melo N.F."/>
            <person name="da Silva R.H."/>
            <person name="de Melo A.L.T.M."/>
            <person name="Pandolfi V."/>
            <person name="Bustamante F.O."/>
            <person name="Brasileiro-Vidal A.C."/>
            <person name="Benko-Iseppon A.M."/>
        </authorList>
    </citation>
    <scope>NUCLEOTIDE SEQUENCE [LARGE SCALE GENOMIC DNA]</scope>
    <source>
        <tissue evidence="2">Leaves</tissue>
    </source>
</reference>
<feature type="compositionally biased region" description="Polar residues" evidence="1">
    <location>
        <begin position="86"/>
        <end position="96"/>
    </location>
</feature>
<keyword evidence="3" id="KW-1185">Reference proteome</keyword>